<dbReference type="Proteomes" id="UP000199533">
    <property type="component" value="Unassembled WGS sequence"/>
</dbReference>
<organism evidence="1 2">
    <name type="scientific">Nitrosomonas aestuarii</name>
    <dbReference type="NCBI Taxonomy" id="52441"/>
    <lineage>
        <taxon>Bacteria</taxon>
        <taxon>Pseudomonadati</taxon>
        <taxon>Pseudomonadota</taxon>
        <taxon>Betaproteobacteria</taxon>
        <taxon>Nitrosomonadales</taxon>
        <taxon>Nitrosomonadaceae</taxon>
        <taxon>Nitrosomonas</taxon>
    </lineage>
</organism>
<sequence>MAKIKFFCDTGADINSRCESRVFDTVKNFGLDEGQWESFTEDEKQGLAEEWRNDICVGVIEVE</sequence>
<dbReference type="AlphaFoldDB" id="A0A1I4B5T2"/>
<dbReference type="RefSeq" id="WP_090699099.1">
    <property type="nucleotide sequence ID" value="NZ_FOSP01000011.1"/>
</dbReference>
<name>A0A1I4B5T2_9PROT</name>
<keyword evidence="2" id="KW-1185">Reference proteome</keyword>
<dbReference type="EMBL" id="FOSP01000011">
    <property type="protein sequence ID" value="SFK63903.1"/>
    <property type="molecule type" value="Genomic_DNA"/>
</dbReference>
<accession>A0A1I4B5T2</accession>
<protein>
    <submittedName>
        <fullName evidence="1">Uncharacterized protein</fullName>
    </submittedName>
</protein>
<evidence type="ECO:0000313" key="2">
    <source>
        <dbReference type="Proteomes" id="UP000199533"/>
    </source>
</evidence>
<reference evidence="2" key="1">
    <citation type="submission" date="2016-10" db="EMBL/GenBank/DDBJ databases">
        <authorList>
            <person name="Varghese N."/>
            <person name="Submissions S."/>
        </authorList>
    </citation>
    <scope>NUCLEOTIDE SEQUENCE [LARGE SCALE GENOMIC DNA]</scope>
    <source>
        <strain evidence="2">Nm69</strain>
    </source>
</reference>
<evidence type="ECO:0000313" key="1">
    <source>
        <dbReference type="EMBL" id="SFK63903.1"/>
    </source>
</evidence>
<proteinExistence type="predicted"/>
<gene>
    <name evidence="1" type="ORF">SAMN05216302_101138</name>
</gene>
<dbReference type="STRING" id="52441.SAMN05216302_101138"/>